<protein>
    <submittedName>
        <fullName evidence="2">Uncharacterized protein</fullName>
    </submittedName>
</protein>
<organism evidence="2 3">
    <name type="scientific">Streptomyces chattanoogensis</name>
    <dbReference type="NCBI Taxonomy" id="66876"/>
    <lineage>
        <taxon>Bacteria</taxon>
        <taxon>Bacillati</taxon>
        <taxon>Actinomycetota</taxon>
        <taxon>Actinomycetes</taxon>
        <taxon>Kitasatosporales</taxon>
        <taxon>Streptomycetaceae</taxon>
        <taxon>Streptomyces</taxon>
    </lineage>
</organism>
<proteinExistence type="predicted"/>
<keyword evidence="3" id="KW-1185">Reference proteome</keyword>
<evidence type="ECO:0000256" key="1">
    <source>
        <dbReference type="SAM" id="MobiDB-lite"/>
    </source>
</evidence>
<dbReference type="PATRIC" id="fig|66876.3.peg.7061"/>
<sequence>MSRSHHFHVDQEGHSITVNVGPSREGEIELLVNGKVVAYRKQHGRGMNVLNGELPGEPVHPFRVLVREPHLVPTTPRCTLELDGVEQPMPERLVL</sequence>
<accession>A0A0N1JWB0</accession>
<name>A0A0N1JWB0_9ACTN</name>
<reference evidence="3" key="1">
    <citation type="submission" date="2015-07" db="EMBL/GenBank/DDBJ databases">
        <authorList>
            <person name="Ju K.-S."/>
            <person name="Doroghazi J.R."/>
            <person name="Metcalf W.W."/>
        </authorList>
    </citation>
    <scope>NUCLEOTIDE SEQUENCE [LARGE SCALE GENOMIC DNA]</scope>
    <source>
        <strain evidence="3">NRRL ISP-5002</strain>
    </source>
</reference>
<dbReference type="AlphaFoldDB" id="A0A0N1JWB0"/>
<dbReference type="EMBL" id="LGKG01000169">
    <property type="protein sequence ID" value="KPC59965.1"/>
    <property type="molecule type" value="Genomic_DNA"/>
</dbReference>
<evidence type="ECO:0000313" key="3">
    <source>
        <dbReference type="Proteomes" id="UP000037982"/>
    </source>
</evidence>
<feature type="region of interest" description="Disordered" evidence="1">
    <location>
        <begin position="1"/>
        <end position="20"/>
    </location>
</feature>
<evidence type="ECO:0000313" key="2">
    <source>
        <dbReference type="EMBL" id="KPC59965.1"/>
    </source>
</evidence>
<dbReference type="Proteomes" id="UP000037982">
    <property type="component" value="Unassembled WGS sequence"/>
</dbReference>
<gene>
    <name evidence="2" type="ORF">ADL29_32045</name>
</gene>
<dbReference type="RefSeq" id="WP_053927040.1">
    <property type="nucleotide sequence ID" value="NZ_LGKG01000169.1"/>
</dbReference>
<comment type="caution">
    <text evidence="2">The sequence shown here is derived from an EMBL/GenBank/DDBJ whole genome shotgun (WGS) entry which is preliminary data.</text>
</comment>